<keyword evidence="4" id="KW-1185">Reference proteome</keyword>
<dbReference type="InterPro" id="IPR035965">
    <property type="entry name" value="PAS-like_dom_sf"/>
</dbReference>
<sequence>PSRDDVAGRGELDELRARVDGLPSRDDVAGRGELDELRARVDGLASGDDVAELRSFVDGLASRDDVAGRSDLDELRARVDGLAARDEVADLAARLDGLATREDLATLADHDEVVELAARLESLAARDDIAELRARLDGFTGSDGAVTRDELTARLDGLASAEDLAALRDRLNAREDVGLAQQALTAAEDALDRIALVDRGAGSVLADVRALRSTVDEAISLAQGAQESGRQDSEELRGLIARLGGELEVSKSQAHGAETEALGARQVAAAAGDAATAARDDAARAREESASTRRDLDAHSERTAVQLEAVRAEARNVGEGLVERLAAADHLAGALKSELGASRERLDAVGSHVERLGTTVSETSALVDTERRAGEQRTAALRAELSEVRHVAETAARGIEFLRAELAGAREAAEAARAAANQGDERIIALQSELTFALKGIDELKQGLSSAGQAAVIARREAESARKAAQHVGDGSTERVTEVFQQILGLAAARNQPARRQATVSSPATKPEPVKREPRHGFDDAVQPMAILALDGKFKELNPAFTKLVGYKEHEFTKAAWPSPHDRRDYKEQLEQLRQMGIGELREAEVQSTYMHGQGLMVPVVGRLSVASAEDGTPQHLLLVAEDRHTT</sequence>
<feature type="non-terminal residue" evidence="3">
    <location>
        <position position="1"/>
    </location>
</feature>
<dbReference type="NCBIfam" id="TIGR00229">
    <property type="entry name" value="sensory_box"/>
    <property type="match status" value="1"/>
</dbReference>
<evidence type="ECO:0000313" key="4">
    <source>
        <dbReference type="Proteomes" id="UP001149140"/>
    </source>
</evidence>
<evidence type="ECO:0000313" key="3">
    <source>
        <dbReference type="EMBL" id="MDA0167152.1"/>
    </source>
</evidence>
<dbReference type="CDD" id="cd00130">
    <property type="entry name" value="PAS"/>
    <property type="match status" value="1"/>
</dbReference>
<name>A0A9X3N5Y1_9ACTN</name>
<protein>
    <submittedName>
        <fullName evidence="3">PAS domain S-box protein</fullName>
    </submittedName>
</protein>
<dbReference type="EMBL" id="JAPDOD010000089">
    <property type="protein sequence ID" value="MDA0167152.1"/>
    <property type="molecule type" value="Genomic_DNA"/>
</dbReference>
<proteinExistence type="predicted"/>
<dbReference type="Gene3D" id="3.30.450.20">
    <property type="entry name" value="PAS domain"/>
    <property type="match status" value="1"/>
</dbReference>
<dbReference type="InterPro" id="IPR000014">
    <property type="entry name" value="PAS"/>
</dbReference>
<dbReference type="SMART" id="SM00091">
    <property type="entry name" value="PAS"/>
    <property type="match status" value="1"/>
</dbReference>
<dbReference type="RefSeq" id="WP_270046402.1">
    <property type="nucleotide sequence ID" value="NZ_JAPDOD010000089.1"/>
</dbReference>
<dbReference type="SUPFAM" id="SSF55785">
    <property type="entry name" value="PYP-like sensor domain (PAS domain)"/>
    <property type="match status" value="1"/>
</dbReference>
<reference evidence="3" key="1">
    <citation type="submission" date="2022-10" db="EMBL/GenBank/DDBJ databases">
        <title>The WGS of Solirubrobacter ginsenosidimutans DSM 21036.</title>
        <authorList>
            <person name="Jiang Z."/>
        </authorList>
    </citation>
    <scope>NUCLEOTIDE SEQUENCE</scope>
    <source>
        <strain evidence="3">DSM 21036</strain>
    </source>
</reference>
<feature type="domain" description="PAS" evidence="2">
    <location>
        <begin position="516"/>
        <end position="583"/>
    </location>
</feature>
<dbReference type="AlphaFoldDB" id="A0A9X3N5Y1"/>
<feature type="region of interest" description="Disordered" evidence="1">
    <location>
        <begin position="278"/>
        <end position="300"/>
    </location>
</feature>
<accession>A0A9X3N5Y1</accession>
<evidence type="ECO:0000259" key="2">
    <source>
        <dbReference type="SMART" id="SM00091"/>
    </source>
</evidence>
<gene>
    <name evidence="3" type="ORF">OM076_43225</name>
</gene>
<dbReference type="Proteomes" id="UP001149140">
    <property type="component" value="Unassembled WGS sequence"/>
</dbReference>
<organism evidence="3 4">
    <name type="scientific">Solirubrobacter ginsenosidimutans</name>
    <dbReference type="NCBI Taxonomy" id="490573"/>
    <lineage>
        <taxon>Bacteria</taxon>
        <taxon>Bacillati</taxon>
        <taxon>Actinomycetota</taxon>
        <taxon>Thermoleophilia</taxon>
        <taxon>Solirubrobacterales</taxon>
        <taxon>Solirubrobacteraceae</taxon>
        <taxon>Solirubrobacter</taxon>
    </lineage>
</organism>
<evidence type="ECO:0000256" key="1">
    <source>
        <dbReference type="SAM" id="MobiDB-lite"/>
    </source>
</evidence>
<comment type="caution">
    <text evidence="3">The sequence shown here is derived from an EMBL/GenBank/DDBJ whole genome shotgun (WGS) entry which is preliminary data.</text>
</comment>
<feature type="region of interest" description="Disordered" evidence="1">
    <location>
        <begin position="495"/>
        <end position="520"/>
    </location>
</feature>